<dbReference type="RefSeq" id="WP_343988293.1">
    <property type="nucleotide sequence ID" value="NZ_BAAAJG010000029.1"/>
</dbReference>
<evidence type="ECO:0000256" key="2">
    <source>
        <dbReference type="SAM" id="SignalP"/>
    </source>
</evidence>
<accession>A0ABW4FCH4</accession>
<reference evidence="5" key="1">
    <citation type="journal article" date="2019" name="Int. J. Syst. Evol. Microbiol.">
        <title>The Global Catalogue of Microorganisms (GCM) 10K type strain sequencing project: providing services to taxonomists for standard genome sequencing and annotation.</title>
        <authorList>
            <consortium name="The Broad Institute Genomics Platform"/>
            <consortium name="The Broad Institute Genome Sequencing Center for Infectious Disease"/>
            <person name="Wu L."/>
            <person name="Ma J."/>
        </authorList>
    </citation>
    <scope>NUCLEOTIDE SEQUENCE [LARGE SCALE GENOMIC DNA]</scope>
    <source>
        <strain evidence="5">JCM 12165</strain>
    </source>
</reference>
<feature type="signal peptide" evidence="2">
    <location>
        <begin position="1"/>
        <end position="27"/>
    </location>
</feature>
<dbReference type="PANTHER" id="PTHR36933">
    <property type="entry name" value="SLL0788 PROTEIN"/>
    <property type="match status" value="1"/>
</dbReference>
<dbReference type="PROSITE" id="PS51257">
    <property type="entry name" value="PROKAR_LIPOPROTEIN"/>
    <property type="match status" value="1"/>
</dbReference>
<organism evidence="4 5">
    <name type="scientific">Pseudonocardia aurantiaca</name>
    <dbReference type="NCBI Taxonomy" id="75290"/>
    <lineage>
        <taxon>Bacteria</taxon>
        <taxon>Bacillati</taxon>
        <taxon>Actinomycetota</taxon>
        <taxon>Actinomycetes</taxon>
        <taxon>Pseudonocardiales</taxon>
        <taxon>Pseudonocardiaceae</taxon>
        <taxon>Pseudonocardia</taxon>
    </lineage>
</organism>
<feature type="domain" description="DUF305" evidence="3">
    <location>
        <begin position="61"/>
        <end position="215"/>
    </location>
</feature>
<evidence type="ECO:0000256" key="1">
    <source>
        <dbReference type="SAM" id="MobiDB-lite"/>
    </source>
</evidence>
<evidence type="ECO:0000259" key="3">
    <source>
        <dbReference type="Pfam" id="PF03713"/>
    </source>
</evidence>
<sequence length="218" mass="22577">MSPIRPSARLGAAVAALAVPFVLVACGADNTPTSPQTGTQPGAATSAPAGAGVSREHNDADVRFAQTMIPHHQQAVEMAGMATERATSAEVKDLATQIRSAQDPEIATMTGFLQAWGAEVPATGAMSGMDHGSMPGMDQSGMPGMMTKEQMQQLGGATGAGFDTMFLQMMIAHHQGAVTDAQRELTEGTNPEAKALASQIIEGQTAEITRMQQLLKTG</sequence>
<evidence type="ECO:0000313" key="5">
    <source>
        <dbReference type="Proteomes" id="UP001597145"/>
    </source>
</evidence>
<comment type="caution">
    <text evidence="4">The sequence shown here is derived from an EMBL/GenBank/DDBJ whole genome shotgun (WGS) entry which is preliminary data.</text>
</comment>
<dbReference type="PANTHER" id="PTHR36933:SF1">
    <property type="entry name" value="SLL0788 PROTEIN"/>
    <property type="match status" value="1"/>
</dbReference>
<keyword evidence="2" id="KW-0732">Signal</keyword>
<feature type="chain" id="PRO_5046951574" evidence="2">
    <location>
        <begin position="28"/>
        <end position="218"/>
    </location>
</feature>
<protein>
    <submittedName>
        <fullName evidence="4">DUF305 domain-containing protein</fullName>
    </submittedName>
</protein>
<dbReference type="InterPro" id="IPR012347">
    <property type="entry name" value="Ferritin-like"/>
</dbReference>
<dbReference type="EMBL" id="JBHUCP010000002">
    <property type="protein sequence ID" value="MFD1528413.1"/>
    <property type="molecule type" value="Genomic_DNA"/>
</dbReference>
<dbReference type="Gene3D" id="1.20.1260.10">
    <property type="match status" value="1"/>
</dbReference>
<proteinExistence type="predicted"/>
<feature type="region of interest" description="Disordered" evidence="1">
    <location>
        <begin position="32"/>
        <end position="55"/>
    </location>
</feature>
<dbReference type="Proteomes" id="UP001597145">
    <property type="component" value="Unassembled WGS sequence"/>
</dbReference>
<dbReference type="Pfam" id="PF03713">
    <property type="entry name" value="DUF305"/>
    <property type="match status" value="1"/>
</dbReference>
<feature type="compositionally biased region" description="Low complexity" evidence="1">
    <location>
        <begin position="32"/>
        <end position="52"/>
    </location>
</feature>
<keyword evidence="5" id="KW-1185">Reference proteome</keyword>
<evidence type="ECO:0000313" key="4">
    <source>
        <dbReference type="EMBL" id="MFD1528413.1"/>
    </source>
</evidence>
<name>A0ABW4FCH4_9PSEU</name>
<dbReference type="InterPro" id="IPR005183">
    <property type="entry name" value="DUF305_CopM-like"/>
</dbReference>
<gene>
    <name evidence="4" type="ORF">ACFSCY_03065</name>
</gene>